<evidence type="ECO:0000313" key="7">
    <source>
        <dbReference type="Proteomes" id="UP000694423"/>
    </source>
</evidence>
<dbReference type="SUPFAM" id="SSF57850">
    <property type="entry name" value="RING/U-box"/>
    <property type="match status" value="1"/>
</dbReference>
<dbReference type="PROSITE" id="PS50089">
    <property type="entry name" value="ZF_RING_2"/>
    <property type="match status" value="1"/>
</dbReference>
<organism evidence="6 7">
    <name type="scientific">Dromaius novaehollandiae</name>
    <name type="common">Emu</name>
    <dbReference type="NCBI Taxonomy" id="8790"/>
    <lineage>
        <taxon>Eukaryota</taxon>
        <taxon>Metazoa</taxon>
        <taxon>Chordata</taxon>
        <taxon>Craniata</taxon>
        <taxon>Vertebrata</taxon>
        <taxon>Euteleostomi</taxon>
        <taxon>Archelosauria</taxon>
        <taxon>Archosauria</taxon>
        <taxon>Dinosauria</taxon>
        <taxon>Saurischia</taxon>
        <taxon>Theropoda</taxon>
        <taxon>Coelurosauria</taxon>
        <taxon>Aves</taxon>
        <taxon>Palaeognathae</taxon>
        <taxon>Casuariiformes</taxon>
        <taxon>Dromaiidae</taxon>
        <taxon>Dromaius</taxon>
    </lineage>
</organism>
<evidence type="ECO:0000256" key="1">
    <source>
        <dbReference type="ARBA" id="ARBA00022723"/>
    </source>
</evidence>
<proteinExistence type="predicted"/>
<evidence type="ECO:0000256" key="3">
    <source>
        <dbReference type="ARBA" id="ARBA00022833"/>
    </source>
</evidence>
<evidence type="ECO:0000256" key="4">
    <source>
        <dbReference type="PROSITE-ProRule" id="PRU00175"/>
    </source>
</evidence>
<dbReference type="AlphaFoldDB" id="A0A8C4P7A5"/>
<dbReference type="InterPro" id="IPR013083">
    <property type="entry name" value="Znf_RING/FYVE/PHD"/>
</dbReference>
<reference evidence="6" key="1">
    <citation type="submission" date="2025-08" db="UniProtKB">
        <authorList>
            <consortium name="Ensembl"/>
        </authorList>
    </citation>
    <scope>IDENTIFICATION</scope>
</reference>
<dbReference type="SMART" id="SM00184">
    <property type="entry name" value="RING"/>
    <property type="match status" value="1"/>
</dbReference>
<dbReference type="GO" id="GO:0006511">
    <property type="term" value="P:ubiquitin-dependent protein catabolic process"/>
    <property type="evidence" value="ECO:0007669"/>
    <property type="project" value="TreeGrafter"/>
</dbReference>
<dbReference type="GO" id="GO:0061630">
    <property type="term" value="F:ubiquitin protein ligase activity"/>
    <property type="evidence" value="ECO:0007669"/>
    <property type="project" value="TreeGrafter"/>
</dbReference>
<evidence type="ECO:0000313" key="6">
    <source>
        <dbReference type="Ensembl" id="ENSDNVP00000011582.1"/>
    </source>
</evidence>
<keyword evidence="7" id="KW-1185">Reference proteome</keyword>
<dbReference type="Gene3D" id="3.30.40.10">
    <property type="entry name" value="Zinc/RING finger domain, C3HC4 (zinc finger)"/>
    <property type="match status" value="1"/>
</dbReference>
<dbReference type="GO" id="GO:0008270">
    <property type="term" value="F:zinc ion binding"/>
    <property type="evidence" value="ECO:0007669"/>
    <property type="project" value="UniProtKB-KW"/>
</dbReference>
<feature type="domain" description="RING-type" evidence="5">
    <location>
        <begin position="14"/>
        <end position="54"/>
    </location>
</feature>
<dbReference type="Pfam" id="PF13639">
    <property type="entry name" value="zf-RING_2"/>
    <property type="match status" value="1"/>
</dbReference>
<name>A0A8C4P7A5_DRONO</name>
<dbReference type="PANTHER" id="PTHR46359:SF3">
    <property type="entry name" value="RING FINGER PROTEIN 11"/>
    <property type="match status" value="1"/>
</dbReference>
<evidence type="ECO:0000256" key="2">
    <source>
        <dbReference type="ARBA" id="ARBA00022771"/>
    </source>
</evidence>
<sequence>SESCKPRSGAGSPCVICMLELARGDPVRFLPCLHVYHAACIDAWLLRSFTCPSCMEPVDAALLASYETH</sequence>
<protein>
    <recommendedName>
        <fullName evidence="5">RING-type domain-containing protein</fullName>
    </recommendedName>
</protein>
<dbReference type="GO" id="GO:0000151">
    <property type="term" value="C:ubiquitin ligase complex"/>
    <property type="evidence" value="ECO:0007669"/>
    <property type="project" value="TreeGrafter"/>
</dbReference>
<evidence type="ECO:0000259" key="5">
    <source>
        <dbReference type="PROSITE" id="PS50089"/>
    </source>
</evidence>
<dbReference type="Proteomes" id="UP000694423">
    <property type="component" value="Unplaced"/>
</dbReference>
<keyword evidence="1" id="KW-0479">Metal-binding</keyword>
<dbReference type="InterPro" id="IPR001841">
    <property type="entry name" value="Znf_RING"/>
</dbReference>
<keyword evidence="2 4" id="KW-0863">Zinc-finger</keyword>
<accession>A0A8C4P7A5</accession>
<reference evidence="6" key="2">
    <citation type="submission" date="2025-09" db="UniProtKB">
        <authorList>
            <consortium name="Ensembl"/>
        </authorList>
    </citation>
    <scope>IDENTIFICATION</scope>
</reference>
<dbReference type="PANTHER" id="PTHR46359">
    <property type="entry name" value="GEO07743P1"/>
    <property type="match status" value="1"/>
</dbReference>
<keyword evidence="3" id="KW-0862">Zinc</keyword>
<dbReference type="InterPro" id="IPR052804">
    <property type="entry name" value="UEC_component"/>
</dbReference>
<dbReference type="Ensembl" id="ENSDNVT00000013955.1">
    <property type="protein sequence ID" value="ENSDNVP00000011582.1"/>
    <property type="gene ID" value="ENSDNVG00000008166.1"/>
</dbReference>